<dbReference type="EMBL" id="JBBPBF010000019">
    <property type="protein sequence ID" value="KAK7610173.1"/>
    <property type="molecule type" value="Genomic_DNA"/>
</dbReference>
<sequence length="73" mass="8230">MLGVFAVLIFISLHVSKILLHVVSIVILVQTRHLVVVVLGPLDVVLIVFFVSLRILVVPHIIIRVFITLRVRD</sequence>
<keyword evidence="3" id="KW-1185">Reference proteome</keyword>
<keyword evidence="1" id="KW-0472">Membrane</keyword>
<feature type="transmembrane region" description="Helical" evidence="1">
    <location>
        <begin position="44"/>
        <end position="67"/>
    </location>
</feature>
<comment type="caution">
    <text evidence="2">The sequence shown here is derived from an EMBL/GenBank/DDBJ whole genome shotgun (WGS) entry which is preliminary data.</text>
</comment>
<organism evidence="2 3">
    <name type="scientific">Phyllosticta paracitricarpa</name>
    <dbReference type="NCBI Taxonomy" id="2016321"/>
    <lineage>
        <taxon>Eukaryota</taxon>
        <taxon>Fungi</taxon>
        <taxon>Dikarya</taxon>
        <taxon>Ascomycota</taxon>
        <taxon>Pezizomycotina</taxon>
        <taxon>Dothideomycetes</taxon>
        <taxon>Dothideomycetes incertae sedis</taxon>
        <taxon>Botryosphaeriales</taxon>
        <taxon>Phyllostictaceae</taxon>
        <taxon>Phyllosticta</taxon>
    </lineage>
</organism>
<proteinExistence type="predicted"/>
<evidence type="ECO:0000313" key="2">
    <source>
        <dbReference type="EMBL" id="KAK7610173.1"/>
    </source>
</evidence>
<dbReference type="Proteomes" id="UP001367316">
    <property type="component" value="Unassembled WGS sequence"/>
</dbReference>
<accession>A0ABR1N4M7</accession>
<reference evidence="2 3" key="1">
    <citation type="submission" date="2024-04" db="EMBL/GenBank/DDBJ databases">
        <title>Phyllosticta paracitricarpa is synonymous to the EU quarantine fungus P. citricarpa based on phylogenomic analyses.</title>
        <authorList>
            <consortium name="Lawrence Berkeley National Laboratory"/>
            <person name="Van ingen-buijs V.A."/>
            <person name="Van westerhoven A.C."/>
            <person name="Haridas S."/>
            <person name="Skiadas P."/>
            <person name="Martin F."/>
            <person name="Groenewald J.Z."/>
            <person name="Crous P.W."/>
            <person name="Seidl M.F."/>
        </authorList>
    </citation>
    <scope>NUCLEOTIDE SEQUENCE [LARGE SCALE GENOMIC DNA]</scope>
    <source>
        <strain evidence="2 3">CBS 141358</strain>
    </source>
</reference>
<protein>
    <submittedName>
        <fullName evidence="2">Uncharacterized protein</fullName>
    </submittedName>
</protein>
<evidence type="ECO:0000313" key="3">
    <source>
        <dbReference type="Proteomes" id="UP001367316"/>
    </source>
</evidence>
<name>A0ABR1N4M7_9PEZI</name>
<keyword evidence="1" id="KW-0812">Transmembrane</keyword>
<gene>
    <name evidence="2" type="ORF">JOL62DRAFT_576545</name>
</gene>
<keyword evidence="1" id="KW-1133">Transmembrane helix</keyword>
<evidence type="ECO:0000256" key="1">
    <source>
        <dbReference type="SAM" id="Phobius"/>
    </source>
</evidence>